<sequence length="183" mass="20757">WDKQANKYSDELLYPNAAKIGTRMSRPKASETAAWAFYETAPPLGIWVNYLDPAMQDCLDEHTQRQKFGDRMAQTIVQRNILADHPAIGIRTVDYIPGENKKEGRAVVTVYGYRHDLKPEDLDSIQDQAQRGAGTITVAREDIKEVPIEEEQDALEHEKEDDIKPQPGETQPPDDWKPSGVKK</sequence>
<dbReference type="EMBL" id="BARS01035735">
    <property type="protein sequence ID" value="GAG21923.1"/>
    <property type="molecule type" value="Genomic_DNA"/>
</dbReference>
<feature type="region of interest" description="Disordered" evidence="1">
    <location>
        <begin position="137"/>
        <end position="183"/>
    </location>
</feature>
<gene>
    <name evidence="2" type="ORF">S01H1_55025</name>
</gene>
<reference evidence="2" key="1">
    <citation type="journal article" date="2014" name="Front. Microbiol.">
        <title>High frequency of phylogenetically diverse reductive dehalogenase-homologous genes in deep subseafloor sedimentary metagenomes.</title>
        <authorList>
            <person name="Kawai M."/>
            <person name="Futagami T."/>
            <person name="Toyoda A."/>
            <person name="Takaki Y."/>
            <person name="Nishi S."/>
            <person name="Hori S."/>
            <person name="Arai W."/>
            <person name="Tsubouchi T."/>
            <person name="Morono Y."/>
            <person name="Uchiyama I."/>
            <person name="Ito T."/>
            <person name="Fujiyama A."/>
            <person name="Inagaki F."/>
            <person name="Takami H."/>
        </authorList>
    </citation>
    <scope>NUCLEOTIDE SEQUENCE</scope>
    <source>
        <strain evidence="2">Expedition CK06-06</strain>
    </source>
</reference>
<name>X0WBG6_9ZZZZ</name>
<protein>
    <submittedName>
        <fullName evidence="2">Uncharacterized protein</fullName>
    </submittedName>
</protein>
<comment type="caution">
    <text evidence="2">The sequence shown here is derived from an EMBL/GenBank/DDBJ whole genome shotgun (WGS) entry which is preliminary data.</text>
</comment>
<dbReference type="AlphaFoldDB" id="X0WBG6"/>
<proteinExistence type="predicted"/>
<evidence type="ECO:0000256" key="1">
    <source>
        <dbReference type="SAM" id="MobiDB-lite"/>
    </source>
</evidence>
<evidence type="ECO:0000313" key="2">
    <source>
        <dbReference type="EMBL" id="GAG21923.1"/>
    </source>
</evidence>
<organism evidence="2">
    <name type="scientific">marine sediment metagenome</name>
    <dbReference type="NCBI Taxonomy" id="412755"/>
    <lineage>
        <taxon>unclassified sequences</taxon>
        <taxon>metagenomes</taxon>
        <taxon>ecological metagenomes</taxon>
    </lineage>
</organism>
<feature type="non-terminal residue" evidence="2">
    <location>
        <position position="1"/>
    </location>
</feature>
<feature type="compositionally biased region" description="Basic and acidic residues" evidence="1">
    <location>
        <begin position="154"/>
        <end position="164"/>
    </location>
</feature>
<accession>X0WBG6</accession>